<dbReference type="PANTHER" id="PTHR46889">
    <property type="entry name" value="TRANSPOSASE INSF FOR INSERTION SEQUENCE IS3B-RELATED"/>
    <property type="match status" value="1"/>
</dbReference>
<accession>T0YBD3</accession>
<comment type="caution">
    <text evidence="2">The sequence shown here is derived from an EMBL/GenBank/DDBJ whole genome shotgun (WGS) entry which is preliminary data.</text>
</comment>
<dbReference type="GO" id="GO:0015074">
    <property type="term" value="P:DNA integration"/>
    <property type="evidence" value="ECO:0007669"/>
    <property type="project" value="InterPro"/>
</dbReference>
<reference evidence="2" key="1">
    <citation type="submission" date="2013-08" db="EMBL/GenBank/DDBJ databases">
        <authorList>
            <person name="Mendez C."/>
            <person name="Richter M."/>
            <person name="Ferrer M."/>
            <person name="Sanchez J."/>
        </authorList>
    </citation>
    <scope>NUCLEOTIDE SEQUENCE</scope>
</reference>
<dbReference type="Pfam" id="PF00665">
    <property type="entry name" value="rve"/>
    <property type="match status" value="1"/>
</dbReference>
<feature type="non-terminal residue" evidence="2">
    <location>
        <position position="84"/>
    </location>
</feature>
<evidence type="ECO:0000259" key="1">
    <source>
        <dbReference type="PROSITE" id="PS50994"/>
    </source>
</evidence>
<sequence length="84" mass="9872">MLSWRLSNTLDLSFCLDVLQEALRKYGVPEIFNTDQGSHFTADGWVSILKEHGVQISMDGKGRALDNVYVERFWRTIKYEWIYL</sequence>
<dbReference type="PANTHER" id="PTHR46889:SF4">
    <property type="entry name" value="TRANSPOSASE INSO FOR INSERTION SEQUENCE ELEMENT IS911B-RELATED"/>
    <property type="match status" value="1"/>
</dbReference>
<dbReference type="InterPro" id="IPR012337">
    <property type="entry name" value="RNaseH-like_sf"/>
</dbReference>
<organism evidence="2">
    <name type="scientific">mine drainage metagenome</name>
    <dbReference type="NCBI Taxonomy" id="410659"/>
    <lineage>
        <taxon>unclassified sequences</taxon>
        <taxon>metagenomes</taxon>
        <taxon>ecological metagenomes</taxon>
    </lineage>
</organism>
<dbReference type="AlphaFoldDB" id="T0YBD3"/>
<evidence type="ECO:0000313" key="2">
    <source>
        <dbReference type="EMBL" id="EQD30428.1"/>
    </source>
</evidence>
<dbReference type="PROSITE" id="PS50994">
    <property type="entry name" value="INTEGRASE"/>
    <property type="match status" value="1"/>
</dbReference>
<gene>
    <name evidence="2" type="ORF">B1A_20370</name>
</gene>
<dbReference type="EMBL" id="AUZX01015027">
    <property type="protein sequence ID" value="EQD30428.1"/>
    <property type="molecule type" value="Genomic_DNA"/>
</dbReference>
<dbReference type="InterPro" id="IPR050900">
    <property type="entry name" value="Transposase_IS3/IS150/IS904"/>
</dbReference>
<dbReference type="InterPro" id="IPR001584">
    <property type="entry name" value="Integrase_cat-core"/>
</dbReference>
<dbReference type="Gene3D" id="3.30.420.10">
    <property type="entry name" value="Ribonuclease H-like superfamily/Ribonuclease H"/>
    <property type="match status" value="1"/>
</dbReference>
<feature type="domain" description="Integrase catalytic" evidence="1">
    <location>
        <begin position="1"/>
        <end position="84"/>
    </location>
</feature>
<protein>
    <submittedName>
        <fullName evidence="2">Integrase catalytic region</fullName>
    </submittedName>
</protein>
<name>T0YBD3_9ZZZZ</name>
<dbReference type="SUPFAM" id="SSF53098">
    <property type="entry name" value="Ribonuclease H-like"/>
    <property type="match status" value="1"/>
</dbReference>
<dbReference type="GO" id="GO:0003676">
    <property type="term" value="F:nucleic acid binding"/>
    <property type="evidence" value="ECO:0007669"/>
    <property type="project" value="InterPro"/>
</dbReference>
<dbReference type="InterPro" id="IPR036397">
    <property type="entry name" value="RNaseH_sf"/>
</dbReference>
<reference evidence="2" key="2">
    <citation type="journal article" date="2014" name="ISME J.">
        <title>Microbial stratification in low pH oxic and suboxic macroscopic growths along an acid mine drainage.</title>
        <authorList>
            <person name="Mendez-Garcia C."/>
            <person name="Mesa V."/>
            <person name="Sprenger R.R."/>
            <person name="Richter M."/>
            <person name="Diez M.S."/>
            <person name="Solano J."/>
            <person name="Bargiela R."/>
            <person name="Golyshina O.V."/>
            <person name="Manteca A."/>
            <person name="Ramos J.L."/>
            <person name="Gallego J.R."/>
            <person name="Llorente I."/>
            <person name="Martins Dos Santos V.A."/>
            <person name="Jensen O.N."/>
            <person name="Pelaez A.I."/>
            <person name="Sanchez J."/>
            <person name="Ferrer M."/>
        </authorList>
    </citation>
    <scope>NUCLEOTIDE SEQUENCE</scope>
</reference>
<proteinExistence type="predicted"/>